<gene>
    <name evidence="9" type="ORF">H8Z77_04550</name>
</gene>
<keyword evidence="10" id="KW-1185">Reference proteome</keyword>
<dbReference type="Proteomes" id="UP000649151">
    <property type="component" value="Unassembled WGS sequence"/>
</dbReference>
<dbReference type="InterPro" id="IPR017861">
    <property type="entry name" value="KAE1/TsaD"/>
</dbReference>
<dbReference type="EC" id="2.3.1.234" evidence="1"/>
<evidence type="ECO:0000256" key="6">
    <source>
        <dbReference type="ARBA" id="ARBA00023315"/>
    </source>
</evidence>
<feature type="domain" description="Gcp-like" evidence="8">
    <location>
        <begin position="48"/>
        <end position="302"/>
    </location>
</feature>
<evidence type="ECO:0000259" key="8">
    <source>
        <dbReference type="Pfam" id="PF00814"/>
    </source>
</evidence>
<evidence type="ECO:0000256" key="2">
    <source>
        <dbReference type="ARBA" id="ARBA00022679"/>
    </source>
</evidence>
<evidence type="ECO:0000256" key="7">
    <source>
        <dbReference type="ARBA" id="ARBA00048117"/>
    </source>
</evidence>
<dbReference type="InterPro" id="IPR000905">
    <property type="entry name" value="Gcp-like_dom"/>
</dbReference>
<comment type="caution">
    <text evidence="9">The sequence shown here is derived from an EMBL/GenBank/DDBJ whole genome shotgun (WGS) entry which is preliminary data.</text>
</comment>
<keyword evidence="5" id="KW-0408">Iron</keyword>
<evidence type="ECO:0000313" key="10">
    <source>
        <dbReference type="Proteomes" id="UP000649151"/>
    </source>
</evidence>
<evidence type="ECO:0000313" key="9">
    <source>
        <dbReference type="EMBL" id="MBC5787297.1"/>
    </source>
</evidence>
<dbReference type="PANTHER" id="PTHR11735:SF6">
    <property type="entry name" value="TRNA N6-ADENOSINE THREONYLCARBAMOYLTRANSFERASE, MITOCHONDRIAL"/>
    <property type="match status" value="1"/>
</dbReference>
<keyword evidence="3" id="KW-0819">tRNA processing</keyword>
<protein>
    <recommendedName>
        <fullName evidence="1">N(6)-L-threonylcarbamoyladenine synthase</fullName>
        <ecNumber evidence="1">2.3.1.234</ecNumber>
    </recommendedName>
</protein>
<accession>A0ABR7IQA7</accession>
<evidence type="ECO:0000256" key="3">
    <source>
        <dbReference type="ARBA" id="ARBA00022694"/>
    </source>
</evidence>
<dbReference type="Pfam" id="PF00814">
    <property type="entry name" value="TsaD"/>
    <property type="match status" value="1"/>
</dbReference>
<dbReference type="InterPro" id="IPR043129">
    <property type="entry name" value="ATPase_NBD"/>
</dbReference>
<evidence type="ECO:0000256" key="1">
    <source>
        <dbReference type="ARBA" id="ARBA00012156"/>
    </source>
</evidence>
<dbReference type="PRINTS" id="PR00789">
    <property type="entry name" value="OSIALOPTASE"/>
</dbReference>
<dbReference type="Gene3D" id="3.30.420.40">
    <property type="match status" value="2"/>
</dbReference>
<keyword evidence="2" id="KW-0808">Transferase</keyword>
<organism evidence="9 10">
    <name type="scientific">Clostridium facile</name>
    <dbReference type="NCBI Taxonomy" id="2763035"/>
    <lineage>
        <taxon>Bacteria</taxon>
        <taxon>Bacillati</taxon>
        <taxon>Bacillota</taxon>
        <taxon>Clostridia</taxon>
        <taxon>Eubacteriales</taxon>
        <taxon>Clostridiaceae</taxon>
        <taxon>Clostridium</taxon>
    </lineage>
</organism>
<evidence type="ECO:0000256" key="5">
    <source>
        <dbReference type="ARBA" id="ARBA00023004"/>
    </source>
</evidence>
<comment type="catalytic activity">
    <reaction evidence="7">
        <text>L-threonylcarbamoyladenylate + adenosine(37) in tRNA = N(6)-L-threonylcarbamoyladenosine(37) in tRNA + AMP + H(+)</text>
        <dbReference type="Rhea" id="RHEA:37059"/>
        <dbReference type="Rhea" id="RHEA-COMP:10162"/>
        <dbReference type="Rhea" id="RHEA-COMP:10163"/>
        <dbReference type="ChEBI" id="CHEBI:15378"/>
        <dbReference type="ChEBI" id="CHEBI:73682"/>
        <dbReference type="ChEBI" id="CHEBI:74411"/>
        <dbReference type="ChEBI" id="CHEBI:74418"/>
        <dbReference type="ChEBI" id="CHEBI:456215"/>
        <dbReference type="EC" id="2.3.1.234"/>
    </reaction>
</comment>
<dbReference type="SUPFAM" id="SSF53067">
    <property type="entry name" value="Actin-like ATPase domain"/>
    <property type="match status" value="1"/>
</dbReference>
<name>A0ABR7IQA7_9CLOT</name>
<dbReference type="PANTHER" id="PTHR11735">
    <property type="entry name" value="TRNA N6-ADENOSINE THREONYLCARBAMOYLTRANSFERASE"/>
    <property type="match status" value="1"/>
</dbReference>
<evidence type="ECO:0000256" key="4">
    <source>
        <dbReference type="ARBA" id="ARBA00022723"/>
    </source>
</evidence>
<sequence>MRVLGIDTSNYTCSTAFYDTQSRRMEMAKHLLPTPEGSLGLRQSQAVFEHTKLLGKMMQQLFETADGLPEAIGVSVRPRNVEGSYMPCFLTGKMAADSIGAVLGIPVHEFSHQQGHIAAALYSAKRLEWLHHSEFIAFHVSGGTTDCLLVKTGNGTIDQIKMVGTSLDLKAGQAIDRVGVSLGLPFPAGPYLEQLALQCTDKIKTQPMVKGLDCCLSGLENQCGKLKEQGAEPSYIARYCLQYIQQTLERMLLATIEQYGKKPVLFAGGVMSNRIIRDYFTGKYQACFAKPEFSSDNAGGIAVLAGKMEELA</sequence>
<reference evidence="9 10" key="1">
    <citation type="submission" date="2020-08" db="EMBL/GenBank/DDBJ databases">
        <title>Genome public.</title>
        <authorList>
            <person name="Liu C."/>
            <person name="Sun Q."/>
        </authorList>
    </citation>
    <scope>NUCLEOTIDE SEQUENCE [LARGE SCALE GENOMIC DNA]</scope>
    <source>
        <strain evidence="9 10">NSJ-27</strain>
    </source>
</reference>
<keyword evidence="4" id="KW-0479">Metal-binding</keyword>
<dbReference type="EMBL" id="JACOQK010000001">
    <property type="protein sequence ID" value="MBC5787297.1"/>
    <property type="molecule type" value="Genomic_DNA"/>
</dbReference>
<proteinExistence type="predicted"/>
<dbReference type="RefSeq" id="WP_186996314.1">
    <property type="nucleotide sequence ID" value="NZ_JACOQK010000001.1"/>
</dbReference>
<keyword evidence="6" id="KW-0012">Acyltransferase</keyword>